<evidence type="ECO:0000313" key="10">
    <source>
        <dbReference type="Proteomes" id="UP001165444"/>
    </source>
</evidence>
<dbReference type="NCBIfam" id="TIGR02985">
    <property type="entry name" value="Sig70_bacteroi1"/>
    <property type="match status" value="1"/>
</dbReference>
<dbReference type="InterPro" id="IPR014327">
    <property type="entry name" value="RNA_pol_sigma70_bacteroid"/>
</dbReference>
<dbReference type="Pfam" id="PF08281">
    <property type="entry name" value="Sigma70_r4_2"/>
    <property type="match status" value="1"/>
</dbReference>
<comment type="similarity">
    <text evidence="1 6">Belongs to the sigma-70 factor family. ECF subfamily.</text>
</comment>
<evidence type="ECO:0000256" key="4">
    <source>
        <dbReference type="ARBA" id="ARBA00023125"/>
    </source>
</evidence>
<reference evidence="9 10" key="1">
    <citation type="submission" date="2022-03" db="EMBL/GenBank/DDBJ databases">
        <title>Parabacteroides sp. nov. isolated from swine feces.</title>
        <authorList>
            <person name="Bak J.E."/>
        </authorList>
    </citation>
    <scope>NUCLEOTIDE SEQUENCE [LARGE SCALE GENOMIC DNA]</scope>
    <source>
        <strain evidence="9 10">AGMB00274</strain>
    </source>
</reference>
<dbReference type="InterPro" id="IPR036388">
    <property type="entry name" value="WH-like_DNA-bd_sf"/>
</dbReference>
<evidence type="ECO:0000259" key="7">
    <source>
        <dbReference type="Pfam" id="PF04542"/>
    </source>
</evidence>
<dbReference type="PANTHER" id="PTHR43133">
    <property type="entry name" value="RNA POLYMERASE ECF-TYPE SIGMA FACTO"/>
    <property type="match status" value="1"/>
</dbReference>
<dbReference type="NCBIfam" id="TIGR02937">
    <property type="entry name" value="sigma70-ECF"/>
    <property type="match status" value="1"/>
</dbReference>
<dbReference type="RefSeq" id="WP_243323555.1">
    <property type="nucleotide sequence ID" value="NZ_JAKZMM010000007.1"/>
</dbReference>
<evidence type="ECO:0000256" key="2">
    <source>
        <dbReference type="ARBA" id="ARBA00023015"/>
    </source>
</evidence>
<evidence type="ECO:0000259" key="8">
    <source>
        <dbReference type="Pfam" id="PF08281"/>
    </source>
</evidence>
<dbReference type="PROSITE" id="PS01063">
    <property type="entry name" value="SIGMA70_ECF"/>
    <property type="match status" value="1"/>
</dbReference>
<evidence type="ECO:0000256" key="6">
    <source>
        <dbReference type="RuleBase" id="RU000716"/>
    </source>
</evidence>
<feature type="domain" description="RNA polymerase sigma factor 70 region 4 type 2" evidence="8">
    <location>
        <begin position="119"/>
        <end position="171"/>
    </location>
</feature>
<evidence type="ECO:0000256" key="5">
    <source>
        <dbReference type="ARBA" id="ARBA00023163"/>
    </source>
</evidence>
<gene>
    <name evidence="9" type="ORF">MUN53_04305</name>
</gene>
<keyword evidence="3 6" id="KW-0731">Sigma factor</keyword>
<dbReference type="Gene3D" id="1.10.10.10">
    <property type="entry name" value="Winged helix-like DNA-binding domain superfamily/Winged helix DNA-binding domain"/>
    <property type="match status" value="1"/>
</dbReference>
<name>A0ABT0BYP2_9BACT</name>
<dbReference type="InterPro" id="IPR000838">
    <property type="entry name" value="RNA_pol_sigma70_ECF_CS"/>
</dbReference>
<dbReference type="SUPFAM" id="SSF88659">
    <property type="entry name" value="Sigma3 and sigma4 domains of RNA polymerase sigma factors"/>
    <property type="match status" value="1"/>
</dbReference>
<accession>A0ABT0BYP2</accession>
<organism evidence="9 10">
    <name type="scientific">Parabacteroides faecalis</name>
    <dbReference type="NCBI Taxonomy" id="2924040"/>
    <lineage>
        <taxon>Bacteria</taxon>
        <taxon>Pseudomonadati</taxon>
        <taxon>Bacteroidota</taxon>
        <taxon>Bacteroidia</taxon>
        <taxon>Bacteroidales</taxon>
        <taxon>Tannerellaceae</taxon>
        <taxon>Parabacteroides</taxon>
    </lineage>
</organism>
<sequence length="192" mass="22542">MEVDKKILERLKKGDESAFESLFWQYNSHIYNFVLSILYDKSLAEDITQTVFLKIWETHERIDPEQGINAYLFTIARHLVYKETEKKLIFEQASDVISSSSVDDDSALEKQMEANSLRDYILQLIEELPPARKMIFSLSRFEHLSNKEIATRLSISEKTVETQIYRSLQFLREKLSSDVFLACFLIFLANRL</sequence>
<dbReference type="InterPro" id="IPR013325">
    <property type="entry name" value="RNA_pol_sigma_r2"/>
</dbReference>
<dbReference type="Gene3D" id="1.10.1740.10">
    <property type="match status" value="1"/>
</dbReference>
<keyword evidence="2 6" id="KW-0805">Transcription regulation</keyword>
<evidence type="ECO:0000256" key="1">
    <source>
        <dbReference type="ARBA" id="ARBA00010641"/>
    </source>
</evidence>
<dbReference type="EMBL" id="JAKZMM010000007">
    <property type="protein sequence ID" value="MCJ2379836.1"/>
    <property type="molecule type" value="Genomic_DNA"/>
</dbReference>
<dbReference type="Proteomes" id="UP001165444">
    <property type="component" value="Unassembled WGS sequence"/>
</dbReference>
<evidence type="ECO:0000313" key="9">
    <source>
        <dbReference type="EMBL" id="MCJ2379836.1"/>
    </source>
</evidence>
<dbReference type="Pfam" id="PF04542">
    <property type="entry name" value="Sigma70_r2"/>
    <property type="match status" value="1"/>
</dbReference>
<evidence type="ECO:0000256" key="3">
    <source>
        <dbReference type="ARBA" id="ARBA00023082"/>
    </source>
</evidence>
<keyword evidence="10" id="KW-1185">Reference proteome</keyword>
<comment type="caution">
    <text evidence="9">The sequence shown here is derived from an EMBL/GenBank/DDBJ whole genome shotgun (WGS) entry which is preliminary data.</text>
</comment>
<protein>
    <recommendedName>
        <fullName evidence="6">RNA polymerase sigma factor</fullName>
    </recommendedName>
</protein>
<dbReference type="InterPro" id="IPR014284">
    <property type="entry name" value="RNA_pol_sigma-70_dom"/>
</dbReference>
<keyword evidence="4 6" id="KW-0238">DNA-binding</keyword>
<dbReference type="InterPro" id="IPR039425">
    <property type="entry name" value="RNA_pol_sigma-70-like"/>
</dbReference>
<feature type="domain" description="RNA polymerase sigma-70 region 2" evidence="7">
    <location>
        <begin position="25"/>
        <end position="83"/>
    </location>
</feature>
<proteinExistence type="inferred from homology"/>
<dbReference type="InterPro" id="IPR013249">
    <property type="entry name" value="RNA_pol_sigma70_r4_t2"/>
</dbReference>
<dbReference type="SUPFAM" id="SSF88946">
    <property type="entry name" value="Sigma2 domain of RNA polymerase sigma factors"/>
    <property type="match status" value="1"/>
</dbReference>
<dbReference type="InterPro" id="IPR013324">
    <property type="entry name" value="RNA_pol_sigma_r3/r4-like"/>
</dbReference>
<dbReference type="InterPro" id="IPR007627">
    <property type="entry name" value="RNA_pol_sigma70_r2"/>
</dbReference>
<keyword evidence="5 6" id="KW-0804">Transcription</keyword>
<dbReference type="PANTHER" id="PTHR43133:SF46">
    <property type="entry name" value="RNA POLYMERASE SIGMA-70 FACTOR ECF SUBFAMILY"/>
    <property type="match status" value="1"/>
</dbReference>